<reference evidence="2" key="1">
    <citation type="submission" date="2017-10" db="EMBL/GenBank/DDBJ databases">
        <authorList>
            <person name="Regsiter A."/>
            <person name="William W."/>
        </authorList>
    </citation>
    <scope>NUCLEOTIDE SEQUENCE [LARGE SCALE GENOMIC DNA]</scope>
</reference>
<name>A0A2N9AH58_METEX</name>
<evidence type="ECO:0000313" key="2">
    <source>
        <dbReference type="Proteomes" id="UP000233769"/>
    </source>
</evidence>
<dbReference type="AlphaFoldDB" id="A0A2N9AH58"/>
<proteinExistence type="predicted"/>
<sequence length="22" mass="2398">MSAESYGRDGDRKISAWLKAVG</sequence>
<protein>
    <submittedName>
        <fullName evidence="1">Uncharacterized protein</fullName>
    </submittedName>
</protein>
<evidence type="ECO:0000313" key="1">
    <source>
        <dbReference type="EMBL" id="SOR26693.1"/>
    </source>
</evidence>
<dbReference type="EMBL" id="LT962688">
    <property type="protein sequence ID" value="SOR26693.1"/>
    <property type="molecule type" value="Genomic_DNA"/>
</dbReference>
<dbReference type="Proteomes" id="UP000233769">
    <property type="component" value="Chromosome tk0001"/>
</dbReference>
<accession>A0A2N9AH58</accession>
<gene>
    <name evidence="1" type="ORF">TK0001_0091</name>
</gene>
<organism evidence="1 2">
    <name type="scientific">Methylorubrum extorquens</name>
    <name type="common">Methylobacterium dichloromethanicum</name>
    <name type="synonym">Methylobacterium extorquens</name>
    <dbReference type="NCBI Taxonomy" id="408"/>
    <lineage>
        <taxon>Bacteria</taxon>
        <taxon>Pseudomonadati</taxon>
        <taxon>Pseudomonadota</taxon>
        <taxon>Alphaproteobacteria</taxon>
        <taxon>Hyphomicrobiales</taxon>
        <taxon>Methylobacteriaceae</taxon>
        <taxon>Methylorubrum</taxon>
    </lineage>
</organism>